<dbReference type="Proteomes" id="UP000544872">
    <property type="component" value="Unassembled WGS sequence"/>
</dbReference>
<evidence type="ECO:0008006" key="3">
    <source>
        <dbReference type="Google" id="ProtNLM"/>
    </source>
</evidence>
<dbReference type="SUPFAM" id="SSF53795">
    <property type="entry name" value="PEP carboxykinase-like"/>
    <property type="match status" value="1"/>
</dbReference>
<dbReference type="AlphaFoldDB" id="A0A7W9ZHR8"/>
<evidence type="ECO:0000313" key="1">
    <source>
        <dbReference type="EMBL" id="MBB6211701.1"/>
    </source>
</evidence>
<name>A0A7W9ZHR8_NOVIT</name>
<dbReference type="InterPro" id="IPR027417">
    <property type="entry name" value="P-loop_NTPase"/>
</dbReference>
<protein>
    <recommendedName>
        <fullName evidence="3">Hpr(Ser) kinase/phosphatase</fullName>
    </recommendedName>
</protein>
<dbReference type="RefSeq" id="WP_184264712.1">
    <property type="nucleotide sequence ID" value="NZ_JACIIX010000013.1"/>
</dbReference>
<sequence length="299" mass="31150">MRKTVELGGWRYCGDILPPGGVAVETDAPADITVTVTAVPAAPEDSSPGHPLWRNLTDGRILLSVPGIGRFCLSGGDRVDVEPAAGADPVSLGLLLSGPVLAVLNRQRGLLPFDGAALGLNGGALLIVGASGVGKSTLAAVLAQQGWPVLADGVVSVSSRKDGAELIRGAPCLRLWRRSARMLGLNPEEYPPLRPGVPRFDTQWDGLPPRPRPITGIAILLNRAARPECERLSPGQAVACLTRALWSRPAYAEDRPGAAALITDLAALTSSAPCWRLTLAEDLGGLTPTADLLKQSIGL</sequence>
<dbReference type="EMBL" id="JACIIX010000013">
    <property type="protein sequence ID" value="MBB6211701.1"/>
    <property type="molecule type" value="Genomic_DNA"/>
</dbReference>
<dbReference type="Gene3D" id="3.40.50.300">
    <property type="entry name" value="P-loop containing nucleotide triphosphate hydrolases"/>
    <property type="match status" value="1"/>
</dbReference>
<gene>
    <name evidence="1" type="ORF">FHS48_003144</name>
</gene>
<keyword evidence="2" id="KW-1185">Reference proteome</keyword>
<proteinExistence type="predicted"/>
<comment type="caution">
    <text evidence="1">The sequence shown here is derived from an EMBL/GenBank/DDBJ whole genome shotgun (WGS) entry which is preliminary data.</text>
</comment>
<reference evidence="1 2" key="1">
    <citation type="submission" date="2020-08" db="EMBL/GenBank/DDBJ databases">
        <title>Genomic Encyclopedia of Type Strains, Phase IV (KMG-IV): sequencing the most valuable type-strain genomes for metagenomic binning, comparative biology and taxonomic classification.</title>
        <authorList>
            <person name="Goeker M."/>
        </authorList>
    </citation>
    <scope>NUCLEOTIDE SEQUENCE [LARGE SCALE GENOMIC DNA]</scope>
    <source>
        <strain evidence="1 2">DSM 11590</strain>
    </source>
</reference>
<organism evidence="1 2">
    <name type="scientific">Novispirillum itersonii</name>
    <name type="common">Aquaspirillum itersonii</name>
    <dbReference type="NCBI Taxonomy" id="189"/>
    <lineage>
        <taxon>Bacteria</taxon>
        <taxon>Pseudomonadati</taxon>
        <taxon>Pseudomonadota</taxon>
        <taxon>Alphaproteobacteria</taxon>
        <taxon>Rhodospirillales</taxon>
        <taxon>Novispirillaceae</taxon>
        <taxon>Novispirillum</taxon>
    </lineage>
</organism>
<evidence type="ECO:0000313" key="2">
    <source>
        <dbReference type="Proteomes" id="UP000544872"/>
    </source>
</evidence>
<accession>A0A7W9ZHR8</accession>